<reference evidence="4 5" key="1">
    <citation type="submission" date="2020-04" db="EMBL/GenBank/DDBJ databases">
        <title>Azohydromonas sp. isolated from soil.</title>
        <authorList>
            <person name="Dahal R.H."/>
        </authorList>
    </citation>
    <scope>NUCLEOTIDE SEQUENCE [LARGE SCALE GENOMIC DNA]</scope>
    <source>
        <strain evidence="4 5">G-1-1-14</strain>
    </source>
</reference>
<dbReference type="AlphaFoldDB" id="A0A848FA55"/>
<feature type="domain" description="Polysaccharide biosynthesis protein CapD-like" evidence="3">
    <location>
        <begin position="295"/>
        <end position="575"/>
    </location>
</feature>
<keyword evidence="5" id="KW-1185">Reference proteome</keyword>
<dbReference type="Pfam" id="PF02719">
    <property type="entry name" value="Polysacc_synt_2"/>
    <property type="match status" value="1"/>
</dbReference>
<feature type="transmembrane region" description="Helical" evidence="2">
    <location>
        <begin position="93"/>
        <end position="113"/>
    </location>
</feature>
<dbReference type="InterPro" id="IPR003869">
    <property type="entry name" value="Polysac_CapD-like"/>
</dbReference>
<feature type="transmembrane region" description="Helical" evidence="2">
    <location>
        <begin position="21"/>
        <end position="39"/>
    </location>
</feature>
<dbReference type="Proteomes" id="UP000574067">
    <property type="component" value="Unassembled WGS sequence"/>
</dbReference>
<evidence type="ECO:0000256" key="1">
    <source>
        <dbReference type="ARBA" id="ARBA00007430"/>
    </source>
</evidence>
<keyword evidence="2" id="KW-0812">Transmembrane</keyword>
<dbReference type="EMBL" id="JABBFW010000005">
    <property type="protein sequence ID" value="NML15090.1"/>
    <property type="molecule type" value="Genomic_DNA"/>
</dbReference>
<gene>
    <name evidence="4" type="ORF">HHL10_08880</name>
</gene>
<keyword evidence="2" id="KW-0472">Membrane</keyword>
<dbReference type="SUPFAM" id="SSF51735">
    <property type="entry name" value="NAD(P)-binding Rossmann-fold domains"/>
    <property type="match status" value="2"/>
</dbReference>
<organism evidence="4 5">
    <name type="scientific">Azohydromonas caseinilytica</name>
    <dbReference type="NCBI Taxonomy" id="2728836"/>
    <lineage>
        <taxon>Bacteria</taxon>
        <taxon>Pseudomonadati</taxon>
        <taxon>Pseudomonadota</taxon>
        <taxon>Betaproteobacteria</taxon>
        <taxon>Burkholderiales</taxon>
        <taxon>Sphaerotilaceae</taxon>
        <taxon>Azohydromonas</taxon>
    </lineage>
</organism>
<dbReference type="InterPro" id="IPR036291">
    <property type="entry name" value="NAD(P)-bd_dom_sf"/>
</dbReference>
<evidence type="ECO:0000259" key="3">
    <source>
        <dbReference type="Pfam" id="PF02719"/>
    </source>
</evidence>
<dbReference type="CDD" id="cd05237">
    <property type="entry name" value="UDP_invert_4-6DH_SDR_e"/>
    <property type="match status" value="1"/>
</dbReference>
<evidence type="ECO:0000313" key="5">
    <source>
        <dbReference type="Proteomes" id="UP000574067"/>
    </source>
</evidence>
<accession>A0A848FA55</accession>
<proteinExistence type="inferred from homology"/>
<dbReference type="Pfam" id="PF13727">
    <property type="entry name" value="CoA_binding_3"/>
    <property type="match status" value="1"/>
</dbReference>
<evidence type="ECO:0000256" key="2">
    <source>
        <dbReference type="SAM" id="Phobius"/>
    </source>
</evidence>
<comment type="caution">
    <text evidence="4">The sequence shown here is derived from an EMBL/GenBank/DDBJ whole genome shotgun (WGS) entry which is preliminary data.</text>
</comment>
<comment type="similarity">
    <text evidence="1">Belongs to the polysaccharide synthase family.</text>
</comment>
<dbReference type="Gene3D" id="3.40.50.720">
    <property type="entry name" value="NAD(P)-binding Rossmann-like Domain"/>
    <property type="match status" value="2"/>
</dbReference>
<dbReference type="PANTHER" id="PTHR43318">
    <property type="entry name" value="UDP-N-ACETYLGLUCOSAMINE 4,6-DEHYDRATASE"/>
    <property type="match status" value="1"/>
</dbReference>
<dbReference type="PANTHER" id="PTHR43318:SF1">
    <property type="entry name" value="POLYSACCHARIDE BIOSYNTHESIS PROTEIN EPSC-RELATED"/>
    <property type="match status" value="1"/>
</dbReference>
<name>A0A848FA55_9BURK</name>
<protein>
    <submittedName>
        <fullName evidence="4">Polysaccharide biosynthesis protein</fullName>
    </submittedName>
</protein>
<dbReference type="RefSeq" id="WP_169160005.1">
    <property type="nucleotide sequence ID" value="NZ_JABBFW010000005.1"/>
</dbReference>
<evidence type="ECO:0000313" key="4">
    <source>
        <dbReference type="EMBL" id="NML15090.1"/>
    </source>
</evidence>
<keyword evidence="2" id="KW-1133">Transmembrane helix</keyword>
<feature type="transmembrane region" description="Helical" evidence="2">
    <location>
        <begin position="59"/>
        <end position="81"/>
    </location>
</feature>
<sequence length="622" mass="67313">MNGYLWQRVDAVLARWRARRETLSMVIDGVVIALAWNFTYLFRLGFERWWSARPGYDPLVMLGVIAAYLAVFAVMGIPRGMWRFVGVSELRRLAAACFAAGALSAVVVLMAQLQAVPRAVLALHPLMALLGVCGVRVAYRMLYENARQSGGPGVPQRALVMGAGEAARMLLAGVHRQGWLVLGLLDDDPAKLGARIGGVQVLGALADVAREDIRADATHVIVAMPGAPDTARRRALELAAATGLQVLTVPSVDELRQGRSAVDRLRSVEPEDLLGRDPVLLDEAGIAETLNGKTVLITGAGGSIGSELCRQVARYGPARLVLYELGEFNLYSIEQELGHSFPHLPLVRLVGDVKDLAHLRATCARWRPQVVFHAAAFKHVPLMEEDNAGAALRNNTLGTWHAALAAAEQGAERFVLISTDKAVNPTNVMGATKRAAELVVSHLAAQHPRTRFMAVRFGNVLGSSGSVIPKFKEQIARGGPVTVTHPDIIRYFMTIPEAARLVLQAAAIGDSGQVLVLDMGEPVRIVDLARQLIRLAGMTPDEVPIVFSGLRPGEKLFEELLADDDTTLPTPIQRLRIARLNDAAARERVGAWLQRCEAAAREGDAAVRECLRELVPEFRSGG</sequence>
<dbReference type="InterPro" id="IPR051203">
    <property type="entry name" value="Polysaccharide_Synthase-Rel"/>
</dbReference>